<evidence type="ECO:0000313" key="4">
    <source>
        <dbReference type="EMBL" id="VYT81274.1"/>
    </source>
</evidence>
<evidence type="ECO:0000256" key="1">
    <source>
        <dbReference type="ARBA" id="ARBA00023002"/>
    </source>
</evidence>
<organism evidence="4">
    <name type="scientific">Staphylococcus simulans</name>
    <dbReference type="NCBI Taxonomy" id="1286"/>
    <lineage>
        <taxon>Bacteria</taxon>
        <taxon>Bacillati</taxon>
        <taxon>Bacillota</taxon>
        <taxon>Bacilli</taxon>
        <taxon>Bacillales</taxon>
        <taxon>Staphylococcaceae</taxon>
        <taxon>Staphylococcus</taxon>
    </lineage>
</organism>
<dbReference type="Gene3D" id="3.20.20.30">
    <property type="entry name" value="Luciferase-like domain"/>
    <property type="match status" value="1"/>
</dbReference>
<dbReference type="InterPro" id="IPR011251">
    <property type="entry name" value="Luciferase-like_dom"/>
</dbReference>
<dbReference type="NCBIfam" id="TIGR03858">
    <property type="entry name" value="LLM_2I7G"/>
    <property type="match status" value="1"/>
</dbReference>
<accession>A0A6N2ZPI9</accession>
<dbReference type="EMBL" id="CACRUO010000020">
    <property type="protein sequence ID" value="VYT81274.1"/>
    <property type="molecule type" value="Genomic_DNA"/>
</dbReference>
<reference evidence="4" key="1">
    <citation type="submission" date="2019-11" db="EMBL/GenBank/DDBJ databases">
        <authorList>
            <person name="Feng L."/>
        </authorList>
    </citation>
    <scope>NUCLEOTIDE SEQUENCE</scope>
    <source>
        <strain evidence="4">SsimulansLFYP27</strain>
    </source>
</reference>
<proteinExistence type="predicted"/>
<name>A0A6N2ZPI9_STASI</name>
<dbReference type="InterPro" id="IPR022290">
    <property type="entry name" value="LLM_Atu2307-like"/>
</dbReference>
<sequence length="365" mass="41351">MYYLSIKIIPKEVKKVKLEIGMTSFADNTDIYTENGIQEKLTAAERIRNIVEEIQLADEVGLDVYGLGEHHRSDYAVSDPVTVLAAAATTTKRIKLSSAVTVLSSDDPVRVYERFATLDAVSNGRAEIMVGRGSFIESFPLFGYNLDDYDQLFIEKLELLKRINQHEIVKWEGGLRPAINNLGVYPRAVQKEIPIWLATGGTPESSMRAAEFGLPITYAIIGGNPRRFKRNIAVYRAVAENRGYRAEDMPVAVHSWGYIAETDEAAQREFYAPTKVTHDIIARERNWPPYDQAHFQREISDEGAMFVGSPETVAKKMIKVIEELNLNRFMIHLPVGSMPHDRVMHAIKLYGERVKPIVEEYFNNK</sequence>
<dbReference type="SUPFAM" id="SSF51679">
    <property type="entry name" value="Bacterial luciferase-like"/>
    <property type="match status" value="1"/>
</dbReference>
<gene>
    <name evidence="4" type="primary">luxA</name>
    <name evidence="4" type="ORF">SSLFYP27_00699</name>
</gene>
<dbReference type="Pfam" id="PF00296">
    <property type="entry name" value="Bac_luciferase"/>
    <property type="match status" value="1"/>
</dbReference>
<dbReference type="InterPro" id="IPR036661">
    <property type="entry name" value="Luciferase-like_sf"/>
</dbReference>
<dbReference type="InterPro" id="IPR050766">
    <property type="entry name" value="Bact_Lucif_Oxidored"/>
</dbReference>
<dbReference type="PANTHER" id="PTHR30137">
    <property type="entry name" value="LUCIFERASE-LIKE MONOOXYGENASE"/>
    <property type="match status" value="1"/>
</dbReference>
<evidence type="ECO:0000256" key="2">
    <source>
        <dbReference type="ARBA" id="ARBA00023033"/>
    </source>
</evidence>
<dbReference type="AlphaFoldDB" id="A0A6N2ZPI9"/>
<dbReference type="EC" id="1.14.14.3" evidence="4"/>
<keyword evidence="1 4" id="KW-0560">Oxidoreductase</keyword>
<keyword evidence="2 4" id="KW-0503">Monooxygenase</keyword>
<dbReference type="GO" id="GO:0005829">
    <property type="term" value="C:cytosol"/>
    <property type="evidence" value="ECO:0007669"/>
    <property type="project" value="TreeGrafter"/>
</dbReference>
<protein>
    <submittedName>
        <fullName evidence="4">Alkanal monooxygenase alpha chain</fullName>
        <ecNumber evidence="4">1.14.14.3</ecNumber>
    </submittedName>
</protein>
<dbReference type="PANTHER" id="PTHR30137:SF8">
    <property type="entry name" value="BLR5498 PROTEIN"/>
    <property type="match status" value="1"/>
</dbReference>
<dbReference type="GO" id="GO:0047646">
    <property type="term" value="F:alkanal monooxygenase (FMN-linked) activity"/>
    <property type="evidence" value="ECO:0007669"/>
    <property type="project" value="UniProtKB-EC"/>
</dbReference>
<evidence type="ECO:0000259" key="3">
    <source>
        <dbReference type="Pfam" id="PF00296"/>
    </source>
</evidence>
<feature type="domain" description="Luciferase-like" evidence="3">
    <location>
        <begin position="32"/>
        <end position="319"/>
    </location>
</feature>